<keyword evidence="3" id="KW-0949">S-adenosyl-L-methionine</keyword>
<sequence>MKYIFGPVFSRRLGLSLGVDLVPYKVCSMDCLYCEVGKTTLKTIDRKEYIPVDEVIGELKSFLSKRPPVDYVTFSGFGEPTLNSGLGKVVKFLKSEFPQIPVALLTNSSLLFRDDVIGEISDIDVVLPSFDAAFKETFRKINRPFPELTVELIKTGIRRLREETNAKIWLETLFVKGINDSDAEVKAIGDFIFEIKPERWQINTVVRPPAYDIVGLSVEELERIKMLVGYPETEIIGKSSAERKKMPVKDIKNEILELVKRRPCPVDEIADALGLLEGEVKVALDSLLKEGRVEYVIYGDRKYLKGKENL</sequence>
<dbReference type="Proteomes" id="UP000187408">
    <property type="component" value="Unassembled WGS sequence"/>
</dbReference>
<reference evidence="8 9" key="1">
    <citation type="submission" date="2016-10" db="EMBL/GenBank/DDBJ databases">
        <title>Genome sequence of a sulfur-reducing bacterium Desulfurobacterium indicum K6013.</title>
        <authorList>
            <person name="Cao J."/>
            <person name="Shao Z."/>
            <person name="Alain K."/>
            <person name="Jebbar M."/>
        </authorList>
    </citation>
    <scope>NUCLEOTIDE SEQUENCE [LARGE SCALE GENOMIC DNA]</scope>
    <source>
        <strain evidence="8 9">K6013</strain>
    </source>
</reference>
<dbReference type="InterPro" id="IPR013785">
    <property type="entry name" value="Aldolase_TIM"/>
</dbReference>
<evidence type="ECO:0000313" key="9">
    <source>
        <dbReference type="Proteomes" id="UP000187408"/>
    </source>
</evidence>
<evidence type="ECO:0000256" key="3">
    <source>
        <dbReference type="ARBA" id="ARBA00022691"/>
    </source>
</evidence>
<protein>
    <submittedName>
        <fullName evidence="8">Radical SAM protein</fullName>
    </submittedName>
</protein>
<keyword evidence="5" id="KW-0408">Iron</keyword>
<dbReference type="SUPFAM" id="SSF102114">
    <property type="entry name" value="Radical SAM enzymes"/>
    <property type="match status" value="1"/>
</dbReference>
<evidence type="ECO:0000256" key="6">
    <source>
        <dbReference type="ARBA" id="ARBA00023014"/>
    </source>
</evidence>
<proteinExistence type="predicted"/>
<dbReference type="InterPro" id="IPR036390">
    <property type="entry name" value="WH_DNA-bd_sf"/>
</dbReference>
<dbReference type="AlphaFoldDB" id="A0A1R1MJB1"/>
<gene>
    <name evidence="8" type="ORF">BLW93_08030</name>
</gene>
<evidence type="ECO:0000256" key="5">
    <source>
        <dbReference type="ARBA" id="ARBA00023004"/>
    </source>
</evidence>
<evidence type="ECO:0000256" key="1">
    <source>
        <dbReference type="ARBA" id="ARBA00001966"/>
    </source>
</evidence>
<dbReference type="SUPFAM" id="SSF46785">
    <property type="entry name" value="Winged helix' DNA-binding domain"/>
    <property type="match status" value="1"/>
</dbReference>
<dbReference type="SFLD" id="SFLDS00029">
    <property type="entry name" value="Radical_SAM"/>
    <property type="match status" value="1"/>
</dbReference>
<comment type="cofactor">
    <cofactor evidence="1">
        <name>[4Fe-4S] cluster</name>
        <dbReference type="ChEBI" id="CHEBI:49883"/>
    </cofactor>
</comment>
<accession>A0A1R1MJB1</accession>
<dbReference type="STRING" id="1914305.BLW93_08030"/>
<dbReference type="PANTHER" id="PTHR43787">
    <property type="entry name" value="FEMO COFACTOR BIOSYNTHESIS PROTEIN NIFB-RELATED"/>
    <property type="match status" value="1"/>
</dbReference>
<dbReference type="CDD" id="cd01335">
    <property type="entry name" value="Radical_SAM"/>
    <property type="match status" value="1"/>
</dbReference>
<dbReference type="GO" id="GO:0003824">
    <property type="term" value="F:catalytic activity"/>
    <property type="evidence" value="ECO:0007669"/>
    <property type="project" value="InterPro"/>
</dbReference>
<keyword evidence="6" id="KW-0411">Iron-sulfur</keyword>
<keyword evidence="9" id="KW-1185">Reference proteome</keyword>
<organism evidence="8 9">
    <name type="scientific">Desulfurobacterium indicum</name>
    <dbReference type="NCBI Taxonomy" id="1914305"/>
    <lineage>
        <taxon>Bacteria</taxon>
        <taxon>Pseudomonadati</taxon>
        <taxon>Aquificota</taxon>
        <taxon>Aquificia</taxon>
        <taxon>Desulfurobacteriales</taxon>
        <taxon>Desulfurobacteriaceae</taxon>
        <taxon>Desulfurobacterium</taxon>
    </lineage>
</organism>
<dbReference type="EMBL" id="MOEN01000039">
    <property type="protein sequence ID" value="OMH39905.1"/>
    <property type="molecule type" value="Genomic_DNA"/>
</dbReference>
<dbReference type="InterPro" id="IPR040084">
    <property type="entry name" value="GTPase_Obg"/>
</dbReference>
<dbReference type="Gene3D" id="3.20.20.70">
    <property type="entry name" value="Aldolase class I"/>
    <property type="match status" value="1"/>
</dbReference>
<keyword evidence="4" id="KW-0479">Metal-binding</keyword>
<evidence type="ECO:0000256" key="4">
    <source>
        <dbReference type="ARBA" id="ARBA00022723"/>
    </source>
</evidence>
<dbReference type="RefSeq" id="WP_076713576.1">
    <property type="nucleotide sequence ID" value="NZ_MOEN01000039.1"/>
</dbReference>
<dbReference type="SFLD" id="SFLDG01083">
    <property type="entry name" value="Uncharacterised_Radical_SAM_Su"/>
    <property type="match status" value="1"/>
</dbReference>
<dbReference type="InterPro" id="IPR058240">
    <property type="entry name" value="rSAM_sf"/>
</dbReference>
<dbReference type="GO" id="GO:0051539">
    <property type="term" value="F:4 iron, 4 sulfur cluster binding"/>
    <property type="evidence" value="ECO:0007669"/>
    <property type="project" value="UniProtKB-KW"/>
</dbReference>
<keyword evidence="2" id="KW-0004">4Fe-4S</keyword>
<dbReference type="InterPro" id="IPR007197">
    <property type="entry name" value="rSAM"/>
</dbReference>
<evidence type="ECO:0000256" key="2">
    <source>
        <dbReference type="ARBA" id="ARBA00022485"/>
    </source>
</evidence>
<comment type="caution">
    <text evidence="8">The sequence shown here is derived from an EMBL/GenBank/DDBJ whole genome shotgun (WGS) entry which is preliminary data.</text>
</comment>
<feature type="domain" description="Radical SAM core" evidence="7">
    <location>
        <begin position="7"/>
        <end position="243"/>
    </location>
</feature>
<name>A0A1R1MJB1_9BACT</name>
<dbReference type="PROSITE" id="PS51918">
    <property type="entry name" value="RADICAL_SAM"/>
    <property type="match status" value="1"/>
</dbReference>
<dbReference type="PANTHER" id="PTHR43787:SF11">
    <property type="entry name" value="UPF0026 PROTEIN SLR1464"/>
    <property type="match status" value="1"/>
</dbReference>
<evidence type="ECO:0000259" key="7">
    <source>
        <dbReference type="PROSITE" id="PS51918"/>
    </source>
</evidence>
<dbReference type="OrthoDB" id="9795504at2"/>
<dbReference type="Pfam" id="PF04055">
    <property type="entry name" value="Radical_SAM"/>
    <property type="match status" value="1"/>
</dbReference>
<dbReference type="GO" id="GO:0046872">
    <property type="term" value="F:metal ion binding"/>
    <property type="evidence" value="ECO:0007669"/>
    <property type="project" value="UniProtKB-KW"/>
</dbReference>
<evidence type="ECO:0000313" key="8">
    <source>
        <dbReference type="EMBL" id="OMH39905.1"/>
    </source>
</evidence>